<dbReference type="NCBIfam" id="TIGR04036">
    <property type="entry name" value="LLM_CE1758_fam"/>
    <property type="match status" value="1"/>
</dbReference>
<evidence type="ECO:0000313" key="5">
    <source>
        <dbReference type="Proteomes" id="UP000093355"/>
    </source>
</evidence>
<evidence type="ECO:0000313" key="4">
    <source>
        <dbReference type="EMBL" id="OCG73863.1"/>
    </source>
</evidence>
<reference evidence="4 5" key="1">
    <citation type="submission" date="2016-05" db="EMBL/GenBank/DDBJ databases">
        <authorList>
            <person name="Lavstsen T."/>
            <person name="Jespersen J.S."/>
        </authorList>
    </citation>
    <scope>NUCLEOTIDE SEQUENCE [LARGE SCALE GENOMIC DNA]</scope>
    <source>
        <strain evidence="4 5">YLB-01</strain>
    </source>
</reference>
<dbReference type="PANTHER" id="PTHR30137">
    <property type="entry name" value="LUCIFERASE-LIKE MONOOXYGENASE"/>
    <property type="match status" value="1"/>
</dbReference>
<dbReference type="PANTHER" id="PTHR30137:SF8">
    <property type="entry name" value="BLR5498 PROTEIN"/>
    <property type="match status" value="1"/>
</dbReference>
<dbReference type="OrthoDB" id="9776438at2"/>
<gene>
    <name evidence="4" type="ORF">A7J15_06495</name>
</gene>
<comment type="caution">
    <text evidence="4">The sequence shown here is derived from an EMBL/GenBank/DDBJ whole genome shotgun (WGS) entry which is preliminary data.</text>
</comment>
<dbReference type="SUPFAM" id="SSF51679">
    <property type="entry name" value="Bacterial luciferase-like"/>
    <property type="match status" value="1"/>
</dbReference>
<keyword evidence="5" id="KW-1185">Reference proteome</keyword>
<dbReference type="GO" id="GO:0005829">
    <property type="term" value="C:cytosol"/>
    <property type="evidence" value="ECO:0007669"/>
    <property type="project" value="TreeGrafter"/>
</dbReference>
<dbReference type="Proteomes" id="UP000093355">
    <property type="component" value="Unassembled WGS sequence"/>
</dbReference>
<dbReference type="InterPro" id="IPR023934">
    <property type="entry name" value="LLM_FMN-dep_put"/>
</dbReference>
<dbReference type="Pfam" id="PF00296">
    <property type="entry name" value="Bac_luciferase"/>
    <property type="match status" value="1"/>
</dbReference>
<feature type="domain" description="Luciferase-like" evidence="3">
    <location>
        <begin position="9"/>
        <end position="305"/>
    </location>
</feature>
<dbReference type="InterPro" id="IPR011251">
    <property type="entry name" value="Luciferase-like_dom"/>
</dbReference>
<keyword evidence="1" id="KW-0560">Oxidoreductase</keyword>
<evidence type="ECO:0000259" key="3">
    <source>
        <dbReference type="Pfam" id="PF00296"/>
    </source>
</evidence>
<organism evidence="4 5">
    <name type="scientific">Microbacterium sediminis</name>
    <dbReference type="NCBI Taxonomy" id="904291"/>
    <lineage>
        <taxon>Bacteria</taxon>
        <taxon>Bacillati</taxon>
        <taxon>Actinomycetota</taxon>
        <taxon>Actinomycetes</taxon>
        <taxon>Micrococcales</taxon>
        <taxon>Microbacteriaceae</taxon>
        <taxon>Microbacterium</taxon>
    </lineage>
</organism>
<dbReference type="GO" id="GO:0004497">
    <property type="term" value="F:monooxygenase activity"/>
    <property type="evidence" value="ECO:0007669"/>
    <property type="project" value="UniProtKB-KW"/>
</dbReference>
<dbReference type="STRING" id="904291.A7J15_06495"/>
<protein>
    <submittedName>
        <fullName evidence="4">5,10-methylene tetrahydromethanopterin reductase</fullName>
    </submittedName>
</protein>
<dbReference type="InterPro" id="IPR036661">
    <property type="entry name" value="Luciferase-like_sf"/>
</dbReference>
<accession>A0A1B9NBB0</accession>
<dbReference type="InterPro" id="IPR050766">
    <property type="entry name" value="Bact_Lucif_Oxidored"/>
</dbReference>
<dbReference type="AlphaFoldDB" id="A0A1B9NBB0"/>
<name>A0A1B9NBB0_9MICO</name>
<keyword evidence="2" id="KW-0503">Monooxygenase</keyword>
<dbReference type="Gene3D" id="3.20.20.30">
    <property type="entry name" value="Luciferase-like domain"/>
    <property type="match status" value="1"/>
</dbReference>
<dbReference type="GO" id="GO:0016705">
    <property type="term" value="F:oxidoreductase activity, acting on paired donors, with incorporation or reduction of molecular oxygen"/>
    <property type="evidence" value="ECO:0007669"/>
    <property type="project" value="InterPro"/>
</dbReference>
<dbReference type="EMBL" id="LXMD01000023">
    <property type="protein sequence ID" value="OCG73863.1"/>
    <property type="molecule type" value="Genomic_DNA"/>
</dbReference>
<sequence length="412" mass="45892">MSDTTWQGMQFGLFSVSDITRDPVTGYTPSEAERIRDIVTIAKHAEEAGLDVFALGEHHNPPFFSSSPTTTLAYIAAQTERLIVSTATTLITTNDPVKIAEDYAMLQHLAGGRVDLIMGRGNTGPVYPWFGKDIRQGLPLAIENYQLLHRLWREDVVDWEGSFRTALHGFTSTPRPLDDVPPFVWHGSIRTPEIAEQAAYYGDGFFANNIFWPKEHYQRLINLYRQRYAHYGHGTPEQAIVGLGGQAFMAKNSQDAVNQFRPYFDSAPVYGNGPTMEDFTEMTPLTVGSPQQVIDRYAAMRDTFGDYQRQLFLMDHAGLPLKIVLEQIDFLGQDVVPVLRKELQVNRAAEVPDAPTHAARVAAKYGDAEPRQPRPNANRGDNVTGGSPYQDAPDRQPVQPGAFGAAADRARR</sequence>
<evidence type="ECO:0000256" key="1">
    <source>
        <dbReference type="ARBA" id="ARBA00023002"/>
    </source>
</evidence>
<evidence type="ECO:0000256" key="2">
    <source>
        <dbReference type="ARBA" id="ARBA00023033"/>
    </source>
</evidence>
<proteinExistence type="predicted"/>